<comment type="caution">
    <text evidence="1">The sequence shown here is derived from an EMBL/GenBank/DDBJ whole genome shotgun (WGS) entry which is preliminary data.</text>
</comment>
<reference evidence="1" key="1">
    <citation type="submission" date="2022-01" db="EMBL/GenBank/DDBJ databases">
        <authorList>
            <person name="Criscuolo A."/>
        </authorList>
    </citation>
    <scope>NUCLEOTIDE SEQUENCE</scope>
    <source>
        <strain evidence="1">CIP111893</strain>
    </source>
</reference>
<protein>
    <submittedName>
        <fullName evidence="1">Uncharacterized protein</fullName>
    </submittedName>
</protein>
<evidence type="ECO:0000313" key="2">
    <source>
        <dbReference type="Proteomes" id="UP000838686"/>
    </source>
</evidence>
<sequence length="69" mass="8069">MAVIWDCCRITLFYKSGGNRSEFTKVHMGHPLFQKQMFSLFKFEKGGIRNDHCTMHQKAGGRTQRSIFK</sequence>
<accession>A0ABN8GUB5</accession>
<dbReference type="Proteomes" id="UP000838686">
    <property type="component" value="Unassembled WGS sequence"/>
</dbReference>
<proteinExistence type="predicted"/>
<gene>
    <name evidence="1" type="ORF">PAECIP111893_03789</name>
</gene>
<dbReference type="EMBL" id="CAKMMF010000023">
    <property type="protein sequence ID" value="CAH1214374.1"/>
    <property type="molecule type" value="Genomic_DNA"/>
</dbReference>
<name>A0ABN8GUB5_9BACL</name>
<evidence type="ECO:0000313" key="1">
    <source>
        <dbReference type="EMBL" id="CAH1214374.1"/>
    </source>
</evidence>
<organism evidence="1 2">
    <name type="scientific">Paenibacillus plantiphilus</name>
    <dbReference type="NCBI Taxonomy" id="2905650"/>
    <lineage>
        <taxon>Bacteria</taxon>
        <taxon>Bacillati</taxon>
        <taxon>Bacillota</taxon>
        <taxon>Bacilli</taxon>
        <taxon>Bacillales</taxon>
        <taxon>Paenibacillaceae</taxon>
        <taxon>Paenibacillus</taxon>
    </lineage>
</organism>
<keyword evidence="2" id="KW-1185">Reference proteome</keyword>